<feature type="region of interest" description="Disordered" evidence="2">
    <location>
        <begin position="205"/>
        <end position="230"/>
    </location>
</feature>
<dbReference type="Pfam" id="PF03645">
    <property type="entry name" value="Tctex-1"/>
    <property type="match status" value="1"/>
</dbReference>
<dbReference type="Gene3D" id="3.30.1140.40">
    <property type="entry name" value="Tctex-1"/>
    <property type="match status" value="1"/>
</dbReference>
<comment type="similarity">
    <text evidence="1">Belongs to the dynein light chain Tctex-type family.</text>
</comment>
<dbReference type="InterPro" id="IPR038586">
    <property type="entry name" value="Tctex-1-like_sf"/>
</dbReference>
<proteinExistence type="inferred from homology"/>
<dbReference type="EMBL" id="CAXLJL010000778">
    <property type="protein sequence ID" value="CAL5140705.1"/>
    <property type="molecule type" value="Genomic_DNA"/>
</dbReference>
<dbReference type="AlphaFoldDB" id="A0AAV2TWK1"/>
<comment type="caution">
    <text evidence="3">The sequence shown here is derived from an EMBL/GenBank/DDBJ whole genome shotgun (WGS) entry which is preliminary data.</text>
</comment>
<gene>
    <name evidence="3" type="ORF">CDAUBV1_LOCUS16000</name>
</gene>
<reference evidence="3" key="1">
    <citation type="submission" date="2024-06" db="EMBL/GenBank/DDBJ databases">
        <authorList>
            <person name="Liu X."/>
            <person name="Lenzi L."/>
            <person name="Haldenby T S."/>
            <person name="Uol C."/>
        </authorList>
    </citation>
    <scope>NUCLEOTIDE SEQUENCE</scope>
</reference>
<evidence type="ECO:0000313" key="4">
    <source>
        <dbReference type="Proteomes" id="UP001497525"/>
    </source>
</evidence>
<dbReference type="Proteomes" id="UP001497525">
    <property type="component" value="Unassembled WGS sequence"/>
</dbReference>
<organism evidence="3 4">
    <name type="scientific">Calicophoron daubneyi</name>
    <name type="common">Rumen fluke</name>
    <name type="synonym">Paramphistomum daubneyi</name>
    <dbReference type="NCBI Taxonomy" id="300641"/>
    <lineage>
        <taxon>Eukaryota</taxon>
        <taxon>Metazoa</taxon>
        <taxon>Spiralia</taxon>
        <taxon>Lophotrochozoa</taxon>
        <taxon>Platyhelminthes</taxon>
        <taxon>Trematoda</taxon>
        <taxon>Digenea</taxon>
        <taxon>Plagiorchiida</taxon>
        <taxon>Pronocephalata</taxon>
        <taxon>Paramphistomoidea</taxon>
        <taxon>Paramphistomidae</taxon>
        <taxon>Calicophoron</taxon>
    </lineage>
</organism>
<evidence type="ECO:0000313" key="3">
    <source>
        <dbReference type="EMBL" id="CAL5140705.1"/>
    </source>
</evidence>
<protein>
    <submittedName>
        <fullName evidence="3">Uncharacterized protein</fullName>
    </submittedName>
</protein>
<feature type="region of interest" description="Disordered" evidence="2">
    <location>
        <begin position="331"/>
        <end position="350"/>
    </location>
</feature>
<feature type="compositionally biased region" description="Basic and acidic residues" evidence="2">
    <location>
        <begin position="213"/>
        <end position="230"/>
    </location>
</feature>
<dbReference type="InterPro" id="IPR005334">
    <property type="entry name" value="Tctex-1-like"/>
</dbReference>
<name>A0AAV2TWK1_CALDB</name>
<sequence length="742" mass="85061">MKCHKQVNLQTNCNNSYGLEQIEILKRLPPLHKIHRSLRHFANLSDLNCQRYGLLRRRDGNRNSDTKVNQLTKEWTKIEADTVTRPKEEISKGTDFALSLTRLNENHPESERVDRRSCLDPLHSIDQLLCALDERALQVEKIRLSEKNTDQNRIFCKLNLERMGEDKESLMRRRQLQYDSSMNNLWSKQSITDMEAGYNFRSPRTCVDSVSSSEDKQKTQHISDRRLEPNRRPRLIPPAIICPTKYETVGLQLSPGTLQDPKKLGETYERLLKQLHQASLRDLQEEEDKKAKALKTPVLVYSSPSRGQSKHNSLGTTNASNITITRERVRVNRSDSVSSGTNSQGGGSGVVPMVVRRAVGAMRDRRQSLYALHQLRMATQKRLNEEWEEDLSRSSGARKLKIVFLAVKFLNILLQGYRVSHRLTNPLLAGSLRGFVQPDSFDVPLEAPDYMCPLLQATVSSYPYFGSQQKTGGDPVTIIDDLIAPPPEIPTYLASLQIGEKRPDIIDKNKPASEKGGKKTVMKKRTNIIARKRPSIGGSQIRRSVRSSRSRPVDNQLEYHDPAMKAARIKRRLQEIICRVTENYVNGAQLRDILSLQLIKILADNIRDQCRDLLRISHSCKECHCRDEDIGDLPIEKVRDPASFSVIVMTHVVEKKNQSVMIATRCFREAPMDDYLTYTHEDYAYAVIIVVYLFRKYFVYKNDPKKFEANPGLNTLYKYWLNDKISWVERPSSANKNDETST</sequence>
<accession>A0AAV2TWK1</accession>
<evidence type="ECO:0000256" key="2">
    <source>
        <dbReference type="SAM" id="MobiDB-lite"/>
    </source>
</evidence>
<evidence type="ECO:0000256" key="1">
    <source>
        <dbReference type="ARBA" id="ARBA00005361"/>
    </source>
</evidence>